<dbReference type="EMBL" id="JACSPO010000003">
    <property type="protein sequence ID" value="MBD8062436.1"/>
    <property type="molecule type" value="Genomic_DNA"/>
</dbReference>
<evidence type="ECO:0000256" key="1">
    <source>
        <dbReference type="ARBA" id="ARBA00004651"/>
    </source>
</evidence>
<keyword evidence="6 8" id="KW-1133">Transmembrane helix</keyword>
<keyword evidence="2 8" id="KW-0813">Transport</keyword>
<comment type="caution">
    <text evidence="10">The sequence shown here is derived from an EMBL/GenBank/DDBJ whole genome shotgun (WGS) entry which is preliminary data.</text>
</comment>
<evidence type="ECO:0000256" key="8">
    <source>
        <dbReference type="RuleBase" id="RU363032"/>
    </source>
</evidence>
<dbReference type="Gene3D" id="1.10.3720.10">
    <property type="entry name" value="MetI-like"/>
    <property type="match status" value="1"/>
</dbReference>
<dbReference type="PANTHER" id="PTHR30614:SF0">
    <property type="entry name" value="L-CYSTINE TRANSPORT SYSTEM PERMEASE PROTEIN TCYL"/>
    <property type="match status" value="1"/>
</dbReference>
<keyword evidence="3" id="KW-1003">Cell membrane</keyword>
<comment type="subcellular location">
    <subcellularLocation>
        <location evidence="1 8">Cell membrane</location>
        <topology evidence="1 8">Multi-pass membrane protein</topology>
    </subcellularLocation>
</comment>
<keyword evidence="11" id="KW-1185">Reference proteome</keyword>
<dbReference type="Pfam" id="PF00528">
    <property type="entry name" value="BPD_transp_1"/>
    <property type="match status" value="1"/>
</dbReference>
<accession>A0ABR8Z281</accession>
<feature type="transmembrane region" description="Helical" evidence="8">
    <location>
        <begin position="18"/>
        <end position="43"/>
    </location>
</feature>
<dbReference type="PANTHER" id="PTHR30614">
    <property type="entry name" value="MEMBRANE COMPONENT OF AMINO ACID ABC TRANSPORTER"/>
    <property type="match status" value="1"/>
</dbReference>
<organism evidence="10 11">
    <name type="scientific">Oceanitalea stevensii</name>
    <dbReference type="NCBI Taxonomy" id="2763072"/>
    <lineage>
        <taxon>Bacteria</taxon>
        <taxon>Bacillati</taxon>
        <taxon>Actinomycetota</taxon>
        <taxon>Actinomycetes</taxon>
        <taxon>Micrococcales</taxon>
        <taxon>Bogoriellaceae</taxon>
        <taxon>Georgenia</taxon>
    </lineage>
</organism>
<dbReference type="CDD" id="cd06261">
    <property type="entry name" value="TM_PBP2"/>
    <property type="match status" value="1"/>
</dbReference>
<evidence type="ECO:0000256" key="6">
    <source>
        <dbReference type="ARBA" id="ARBA00022989"/>
    </source>
</evidence>
<reference evidence="10 11" key="1">
    <citation type="submission" date="2020-08" db="EMBL/GenBank/DDBJ databases">
        <title>A Genomic Blueprint of the Chicken Gut Microbiome.</title>
        <authorList>
            <person name="Gilroy R."/>
            <person name="Ravi A."/>
            <person name="Getino M."/>
            <person name="Pursley I."/>
            <person name="Horton D.L."/>
            <person name="Alikhan N.-F."/>
            <person name="Baker D."/>
            <person name="Gharbi K."/>
            <person name="Hall N."/>
            <person name="Watson M."/>
            <person name="Adriaenssens E.M."/>
            <person name="Foster-Nyarko E."/>
            <person name="Jarju S."/>
            <person name="Secka A."/>
            <person name="Antonio M."/>
            <person name="Oren A."/>
            <person name="Chaudhuri R."/>
            <person name="La Ragione R.M."/>
            <person name="Hildebrand F."/>
            <person name="Pallen M.J."/>
        </authorList>
    </citation>
    <scope>NUCLEOTIDE SEQUENCE [LARGE SCALE GENOMIC DNA]</scope>
    <source>
        <strain evidence="10 11">Sa1BUA1</strain>
    </source>
</reference>
<evidence type="ECO:0000256" key="2">
    <source>
        <dbReference type="ARBA" id="ARBA00022448"/>
    </source>
</evidence>
<keyword evidence="5" id="KW-0029">Amino-acid transport</keyword>
<feature type="domain" description="ABC transmembrane type-1" evidence="9">
    <location>
        <begin position="19"/>
        <end position="213"/>
    </location>
</feature>
<feature type="transmembrane region" description="Helical" evidence="8">
    <location>
        <begin position="147"/>
        <end position="172"/>
    </location>
</feature>
<keyword evidence="7 8" id="KW-0472">Membrane</keyword>
<dbReference type="InterPro" id="IPR000515">
    <property type="entry name" value="MetI-like"/>
</dbReference>
<evidence type="ECO:0000313" key="11">
    <source>
        <dbReference type="Proteomes" id="UP000661894"/>
    </source>
</evidence>
<evidence type="ECO:0000256" key="4">
    <source>
        <dbReference type="ARBA" id="ARBA00022692"/>
    </source>
</evidence>
<dbReference type="SUPFAM" id="SSF161098">
    <property type="entry name" value="MetI-like"/>
    <property type="match status" value="1"/>
</dbReference>
<evidence type="ECO:0000313" key="10">
    <source>
        <dbReference type="EMBL" id="MBD8062436.1"/>
    </source>
</evidence>
<evidence type="ECO:0000256" key="3">
    <source>
        <dbReference type="ARBA" id="ARBA00022475"/>
    </source>
</evidence>
<evidence type="ECO:0000256" key="5">
    <source>
        <dbReference type="ARBA" id="ARBA00022970"/>
    </source>
</evidence>
<feature type="transmembrane region" description="Helical" evidence="8">
    <location>
        <begin position="64"/>
        <end position="82"/>
    </location>
</feature>
<feature type="transmembrane region" description="Helical" evidence="8">
    <location>
        <begin position="192"/>
        <end position="213"/>
    </location>
</feature>
<name>A0ABR8Z281_9MICO</name>
<evidence type="ECO:0000256" key="7">
    <source>
        <dbReference type="ARBA" id="ARBA00023136"/>
    </source>
</evidence>
<dbReference type="InterPro" id="IPR043429">
    <property type="entry name" value="ArtM/GltK/GlnP/TcyL/YhdX-like"/>
</dbReference>
<dbReference type="PROSITE" id="PS50928">
    <property type="entry name" value="ABC_TM1"/>
    <property type="match status" value="1"/>
</dbReference>
<gene>
    <name evidence="10" type="ORF">H9624_08865</name>
</gene>
<comment type="similarity">
    <text evidence="8">Belongs to the binding-protein-dependent transport system permease family.</text>
</comment>
<evidence type="ECO:0000259" key="9">
    <source>
        <dbReference type="PROSITE" id="PS50928"/>
    </source>
</evidence>
<dbReference type="InterPro" id="IPR010065">
    <property type="entry name" value="AA_ABC_transptr_permease_3TM"/>
</dbReference>
<dbReference type="RefSeq" id="WP_251839538.1">
    <property type="nucleotide sequence ID" value="NZ_JACSPO010000003.1"/>
</dbReference>
<dbReference type="NCBIfam" id="TIGR01726">
    <property type="entry name" value="HEQRo_perm_3TM"/>
    <property type="match status" value="1"/>
</dbReference>
<proteinExistence type="inferred from homology"/>
<dbReference type="Proteomes" id="UP000661894">
    <property type="component" value="Unassembled WGS sequence"/>
</dbReference>
<keyword evidence="4 8" id="KW-0812">Transmembrane</keyword>
<protein>
    <submittedName>
        <fullName evidence="10">Amino acid ABC transporter permease</fullName>
    </submittedName>
</protein>
<feature type="transmembrane region" description="Helical" evidence="8">
    <location>
        <begin position="94"/>
        <end position="113"/>
    </location>
</feature>
<dbReference type="InterPro" id="IPR035906">
    <property type="entry name" value="MetI-like_sf"/>
</dbReference>
<sequence>MSDNIDALVALWPRFLDAIVATLQLTIGGSALAFVLAAALGIIARHPNVVARGAARVFIEFFRGTSLLVQLFWLFYVLPLFFPDLFVNREVAGLVAGILGLGLNYGAYGAEVVRGALNSVPRGQWEASVALSLSPGRRLFRVIWPQAWAIMIPSLSNLGIMLLKGTAVASVIYMQDITFVGGVLRQRTQDTFFSYGVTMVMYFLIAYVLVLVANWAEARAKRRLGTGGEARSLFRPRAAAKAGAVS</sequence>